<sequence length="256" mass="28945">MEEDAPTRRPINTRDARSESAVAPVAPINPPRGQQFSVNAPGLRKSTEDNLPPRTSYIIEDNEEKRDLGTKESEAKWGEFNAELDRIEREDREIRIRLSNLYNDGPELQSASRTNQQYEEDLLPRPTQSKSYKQTPPMFDVTLLESAPSELQLERSKEALLVNSIAENVLTKLVDDVFIEAENIMGEYVDQIYQEELNGMDEFSAISIIASSMMSSRSQSTMRNQATLNESQATAQTITELELSESRDTETHSIVT</sequence>
<accession>A0ABN7SS17</accession>
<evidence type="ECO:0000256" key="1">
    <source>
        <dbReference type="SAM" id="MobiDB-lite"/>
    </source>
</evidence>
<dbReference type="Proteomes" id="UP001158576">
    <property type="component" value="Chromosome 1"/>
</dbReference>
<name>A0ABN7SS17_OIKDI</name>
<protein>
    <submittedName>
        <fullName evidence="2">Oidioi.mRNA.OKI2018_I69.chr1.g2771.t1.cds</fullName>
    </submittedName>
</protein>
<keyword evidence="3" id="KW-1185">Reference proteome</keyword>
<evidence type="ECO:0000313" key="2">
    <source>
        <dbReference type="EMBL" id="CAG5106281.1"/>
    </source>
</evidence>
<dbReference type="EMBL" id="OU015566">
    <property type="protein sequence ID" value="CAG5106281.1"/>
    <property type="molecule type" value="Genomic_DNA"/>
</dbReference>
<evidence type="ECO:0000313" key="3">
    <source>
        <dbReference type="Proteomes" id="UP001158576"/>
    </source>
</evidence>
<gene>
    <name evidence="2" type="ORF">OKIOD_LOCUS11536</name>
</gene>
<feature type="region of interest" description="Disordered" evidence="1">
    <location>
        <begin position="1"/>
        <end position="71"/>
    </location>
</feature>
<proteinExistence type="predicted"/>
<reference evidence="2 3" key="1">
    <citation type="submission" date="2021-04" db="EMBL/GenBank/DDBJ databases">
        <authorList>
            <person name="Bliznina A."/>
        </authorList>
    </citation>
    <scope>NUCLEOTIDE SEQUENCE [LARGE SCALE GENOMIC DNA]</scope>
</reference>
<organism evidence="2 3">
    <name type="scientific">Oikopleura dioica</name>
    <name type="common">Tunicate</name>
    <dbReference type="NCBI Taxonomy" id="34765"/>
    <lineage>
        <taxon>Eukaryota</taxon>
        <taxon>Metazoa</taxon>
        <taxon>Chordata</taxon>
        <taxon>Tunicata</taxon>
        <taxon>Appendicularia</taxon>
        <taxon>Copelata</taxon>
        <taxon>Oikopleuridae</taxon>
        <taxon>Oikopleura</taxon>
    </lineage>
</organism>